<sequence>MKSETRNVLLQAYADTHNYKKSLDLLQKSIPFSTSRQKPES</sequence>
<evidence type="ECO:0000313" key="2">
    <source>
        <dbReference type="Proteomes" id="UP000232003"/>
    </source>
</evidence>
<dbReference type="KEGG" id="nfl:COO91_04608"/>
<accession>A0A2K8ST60</accession>
<protein>
    <recommendedName>
        <fullName evidence="3">Tetratricopeptide</fullName>
    </recommendedName>
</protein>
<evidence type="ECO:0008006" key="3">
    <source>
        <dbReference type="Google" id="ProtNLM"/>
    </source>
</evidence>
<dbReference type="EMBL" id="CP024785">
    <property type="protein sequence ID" value="AUB38636.1"/>
    <property type="molecule type" value="Genomic_DNA"/>
</dbReference>
<reference evidence="1 2" key="1">
    <citation type="submission" date="2017-11" db="EMBL/GenBank/DDBJ databases">
        <title>Complete genome of a free-living desiccation-tolerant cyanobacterium and its photosynthetic adaptation to extreme terrestrial habitat.</title>
        <authorList>
            <person name="Shang J."/>
        </authorList>
    </citation>
    <scope>NUCLEOTIDE SEQUENCE [LARGE SCALE GENOMIC DNA]</scope>
    <source>
        <strain evidence="1 2">CCNUN1</strain>
    </source>
</reference>
<organism evidence="1 2">
    <name type="scientific">Nostoc flagelliforme CCNUN1</name>
    <dbReference type="NCBI Taxonomy" id="2038116"/>
    <lineage>
        <taxon>Bacteria</taxon>
        <taxon>Bacillati</taxon>
        <taxon>Cyanobacteriota</taxon>
        <taxon>Cyanophyceae</taxon>
        <taxon>Nostocales</taxon>
        <taxon>Nostocaceae</taxon>
        <taxon>Nostoc</taxon>
    </lineage>
</organism>
<name>A0A2K8ST60_9NOSO</name>
<dbReference type="Proteomes" id="UP000232003">
    <property type="component" value="Chromosome"/>
</dbReference>
<proteinExistence type="predicted"/>
<dbReference type="AlphaFoldDB" id="A0A2K8ST60"/>
<keyword evidence="2" id="KW-1185">Reference proteome</keyword>
<evidence type="ECO:0000313" key="1">
    <source>
        <dbReference type="EMBL" id="AUB38636.1"/>
    </source>
</evidence>
<gene>
    <name evidence="1" type="ORF">COO91_04608</name>
</gene>